<reference evidence="7" key="2">
    <citation type="submission" date="2014-03" db="EMBL/GenBank/DDBJ databases">
        <authorList>
            <person name="Genoscope - CEA"/>
        </authorList>
    </citation>
    <scope>NUCLEOTIDE SEQUENCE</scope>
</reference>
<dbReference type="Gene3D" id="1.20.5.930">
    <property type="entry name" value="Bicelle-embedded integrin alpha(iib) transmembrane segment"/>
    <property type="match status" value="1"/>
</dbReference>
<evidence type="ECO:0000256" key="2">
    <source>
        <dbReference type="ARBA" id="ARBA00023037"/>
    </source>
</evidence>
<dbReference type="GO" id="GO:0008305">
    <property type="term" value="C:integrin complex"/>
    <property type="evidence" value="ECO:0007669"/>
    <property type="project" value="TreeGrafter"/>
</dbReference>
<dbReference type="GO" id="GO:0033627">
    <property type="term" value="P:cell adhesion mediated by integrin"/>
    <property type="evidence" value="ECO:0007669"/>
    <property type="project" value="TreeGrafter"/>
</dbReference>
<dbReference type="Pfam" id="PF20806">
    <property type="entry name" value="Integrin_A_Ig_3"/>
    <property type="match status" value="2"/>
</dbReference>
<name>A0A060XY71_ONCMY</name>
<dbReference type="GO" id="GO:0007229">
    <property type="term" value="P:integrin-mediated signaling pathway"/>
    <property type="evidence" value="ECO:0007669"/>
    <property type="project" value="UniProtKB-KW"/>
</dbReference>
<dbReference type="PANTHER" id="PTHR23220">
    <property type="entry name" value="INTEGRIN ALPHA"/>
    <property type="match status" value="1"/>
</dbReference>
<dbReference type="GO" id="GO:0007160">
    <property type="term" value="P:cell-matrix adhesion"/>
    <property type="evidence" value="ECO:0007669"/>
    <property type="project" value="TreeGrafter"/>
</dbReference>
<dbReference type="GO" id="GO:0009897">
    <property type="term" value="C:external side of plasma membrane"/>
    <property type="evidence" value="ECO:0007669"/>
    <property type="project" value="TreeGrafter"/>
</dbReference>
<evidence type="ECO:0000313" key="8">
    <source>
        <dbReference type="Proteomes" id="UP000193380"/>
    </source>
</evidence>
<organism evidence="7 8">
    <name type="scientific">Oncorhynchus mykiss</name>
    <name type="common">Rainbow trout</name>
    <name type="synonym">Salmo gairdneri</name>
    <dbReference type="NCBI Taxonomy" id="8022"/>
    <lineage>
        <taxon>Eukaryota</taxon>
        <taxon>Metazoa</taxon>
        <taxon>Chordata</taxon>
        <taxon>Craniata</taxon>
        <taxon>Vertebrata</taxon>
        <taxon>Euteleostomi</taxon>
        <taxon>Actinopterygii</taxon>
        <taxon>Neopterygii</taxon>
        <taxon>Teleostei</taxon>
        <taxon>Protacanthopterygii</taxon>
        <taxon>Salmoniformes</taxon>
        <taxon>Salmonidae</taxon>
        <taxon>Salmoninae</taxon>
        <taxon>Oncorhynchus</taxon>
    </lineage>
</organism>
<dbReference type="InterPro" id="IPR048286">
    <property type="entry name" value="Integrin_alpha_Ig-like_3"/>
</dbReference>
<evidence type="ECO:0000256" key="3">
    <source>
        <dbReference type="ARBA" id="ARBA00023136"/>
    </source>
</evidence>
<evidence type="ECO:0000313" key="7">
    <source>
        <dbReference type="EMBL" id="CDQ82089.1"/>
    </source>
</evidence>
<dbReference type="Gene3D" id="2.60.40.1530">
    <property type="entry name" value="ntegrin, alpha v. Chain A, domain 4"/>
    <property type="match status" value="1"/>
</dbReference>
<dbReference type="PaxDb" id="8022-A0A060XY71"/>
<feature type="domain" description="Integrin alpha third immunoglobulin-like" evidence="6">
    <location>
        <begin position="93"/>
        <end position="168"/>
    </location>
</feature>
<protein>
    <recommendedName>
        <fullName evidence="6">Integrin alpha third immunoglobulin-like domain-containing protein</fullName>
    </recommendedName>
</protein>
<dbReference type="AlphaFoldDB" id="A0A060XY71"/>
<dbReference type="GO" id="GO:0098609">
    <property type="term" value="P:cell-cell adhesion"/>
    <property type="evidence" value="ECO:0007669"/>
    <property type="project" value="TreeGrafter"/>
</dbReference>
<dbReference type="InterPro" id="IPR032695">
    <property type="entry name" value="Integrin_dom_sf"/>
</dbReference>
<dbReference type="GO" id="GO:0005178">
    <property type="term" value="F:integrin binding"/>
    <property type="evidence" value="ECO:0007669"/>
    <property type="project" value="TreeGrafter"/>
</dbReference>
<evidence type="ECO:0000256" key="4">
    <source>
        <dbReference type="ARBA" id="ARBA00023180"/>
    </source>
</evidence>
<feature type="transmembrane region" description="Helical" evidence="5">
    <location>
        <begin position="180"/>
        <end position="204"/>
    </location>
</feature>
<keyword evidence="5" id="KW-1133">Transmembrane helix</keyword>
<dbReference type="Proteomes" id="UP000193380">
    <property type="component" value="Unassembled WGS sequence"/>
</dbReference>
<evidence type="ECO:0000259" key="6">
    <source>
        <dbReference type="Pfam" id="PF20806"/>
    </source>
</evidence>
<feature type="domain" description="Integrin alpha third immunoglobulin-like" evidence="6">
    <location>
        <begin position="7"/>
        <end position="85"/>
    </location>
</feature>
<evidence type="ECO:0000256" key="1">
    <source>
        <dbReference type="ARBA" id="ARBA00004479"/>
    </source>
</evidence>
<dbReference type="InterPro" id="IPR018184">
    <property type="entry name" value="Integrin_alpha_C_CS"/>
</dbReference>
<evidence type="ECO:0000256" key="5">
    <source>
        <dbReference type="SAM" id="Phobius"/>
    </source>
</evidence>
<sequence length="236" mass="25507">MDNEVKTTVNTFNDIGPEFKFSLKVSTGNFPVNIAYLTVSLPSDTAGGNPLLYVTGVNTAPAGDVSCEVASLVNPLKISEKPYTPSFSKENLMSTEELNCKTAKCQPMKCVLKDMGMMSDFFVNVTTRIWNGTFAASSFQSTVLTVSTEIETSQPELLVISHKHLTVGVTISKPGVKGEIPVGVIVGSVIGGLLLLALVIGLLWKFGFFRRKYQQLMKNTDEDQAETEGLQENAAA</sequence>
<keyword evidence="2" id="KW-0401">Integrin</keyword>
<accession>A0A060XY71</accession>
<dbReference type="STRING" id="8022.A0A060XY71"/>
<keyword evidence="5" id="KW-0812">Transmembrane</keyword>
<dbReference type="PANTHER" id="PTHR23220:SF23">
    <property type="entry name" value="INTEGRIN ALPHA-2"/>
    <property type="match status" value="1"/>
</dbReference>
<keyword evidence="3 5" id="KW-0472">Membrane</keyword>
<comment type="subcellular location">
    <subcellularLocation>
        <location evidence="1">Membrane</location>
        <topology evidence="1">Single-pass type I membrane protein</topology>
    </subcellularLocation>
</comment>
<dbReference type="EMBL" id="FR905905">
    <property type="protein sequence ID" value="CDQ82089.1"/>
    <property type="molecule type" value="Genomic_DNA"/>
</dbReference>
<keyword evidence="4" id="KW-0325">Glycoprotein</keyword>
<dbReference type="SUPFAM" id="SSF69179">
    <property type="entry name" value="Integrin domains"/>
    <property type="match status" value="1"/>
</dbReference>
<proteinExistence type="predicted"/>
<reference evidence="7" key="1">
    <citation type="journal article" date="2014" name="Nat. Commun.">
        <title>The rainbow trout genome provides novel insights into evolution after whole-genome duplication in vertebrates.</title>
        <authorList>
            <person name="Berthelot C."/>
            <person name="Brunet F."/>
            <person name="Chalopin D."/>
            <person name="Juanchich A."/>
            <person name="Bernard M."/>
            <person name="Noel B."/>
            <person name="Bento P."/>
            <person name="Da Silva C."/>
            <person name="Labadie K."/>
            <person name="Alberti A."/>
            <person name="Aury J.M."/>
            <person name="Louis A."/>
            <person name="Dehais P."/>
            <person name="Bardou P."/>
            <person name="Montfort J."/>
            <person name="Klopp C."/>
            <person name="Cabau C."/>
            <person name="Gaspin C."/>
            <person name="Thorgaard G.H."/>
            <person name="Boussaha M."/>
            <person name="Quillet E."/>
            <person name="Guyomard R."/>
            <person name="Galiana D."/>
            <person name="Bobe J."/>
            <person name="Volff J.N."/>
            <person name="Genet C."/>
            <person name="Wincker P."/>
            <person name="Jaillon O."/>
            <person name="Roest Crollius H."/>
            <person name="Guiguen Y."/>
        </authorList>
    </citation>
    <scope>NUCLEOTIDE SEQUENCE [LARGE SCALE GENOMIC DNA]</scope>
</reference>
<dbReference type="PROSITE" id="PS00242">
    <property type="entry name" value="INTEGRIN_ALPHA"/>
    <property type="match status" value="1"/>
</dbReference>
<gene>
    <name evidence="7" type="ORF">GSONMT00022872001</name>
</gene>